<sequence>MARKSASKRLQAEKKAKAEETVELPPKDESQDLVDGLNTMSIQSDRAETRMKTSSSWNLKAAPFTPSSEKNTKDKSKEESPADENNAEFSSVSYWAPSDMAYRRRLWSPPPKKVSDDKKASKESLPAHGLNTTTDEPRGIDASLNRSMDSRVQSVHDLFNKKPSVAYERLRVSVVFQGKVLGPVNFTLNCIQKISGCKIRLNAAYLRPRTAFNFSLDRNPEFIEFECYKHGISYFIYPSGEIAPDFQNVAEFPVYDTNTEVVDAEDVPNFNGYPDFAANSDQNVVHNTNFNGYPDFAANSDQNVVNNTNFNGYPDFAANSDQNVVNNTNFNGYPDFAANSDQNVNVVNNTNFNGYPDFAANSDQNVVHNTNFNGYPDFAANSDQNVVNNSNFNGYPDFAANYDQNVNHTDVNGYPVYAAQNNFYDMNYNPVTPQNK</sequence>
<feature type="compositionally biased region" description="Basic and acidic residues" evidence="1">
    <location>
        <begin position="10"/>
        <end position="30"/>
    </location>
</feature>
<organism evidence="2 3">
    <name type="scientific">Caenorhabditis auriculariae</name>
    <dbReference type="NCBI Taxonomy" id="2777116"/>
    <lineage>
        <taxon>Eukaryota</taxon>
        <taxon>Metazoa</taxon>
        <taxon>Ecdysozoa</taxon>
        <taxon>Nematoda</taxon>
        <taxon>Chromadorea</taxon>
        <taxon>Rhabditida</taxon>
        <taxon>Rhabditina</taxon>
        <taxon>Rhabditomorpha</taxon>
        <taxon>Rhabditoidea</taxon>
        <taxon>Rhabditidae</taxon>
        <taxon>Peloderinae</taxon>
        <taxon>Caenorhabditis</taxon>
    </lineage>
</organism>
<comment type="caution">
    <text evidence="2">The sequence shown here is derived from an EMBL/GenBank/DDBJ whole genome shotgun (WGS) entry which is preliminary data.</text>
</comment>
<gene>
    <name evidence="2" type="ORF">CAUJ_LOCUS5216</name>
</gene>
<evidence type="ECO:0000256" key="1">
    <source>
        <dbReference type="SAM" id="MobiDB-lite"/>
    </source>
</evidence>
<feature type="compositionally biased region" description="Basic and acidic residues" evidence="1">
    <location>
        <begin position="70"/>
        <end position="80"/>
    </location>
</feature>
<feature type="region of interest" description="Disordered" evidence="1">
    <location>
        <begin position="106"/>
        <end position="139"/>
    </location>
</feature>
<protein>
    <submittedName>
        <fullName evidence="2">Uncharacterized protein</fullName>
    </submittedName>
</protein>
<evidence type="ECO:0000313" key="2">
    <source>
        <dbReference type="EMBL" id="CAD6189297.1"/>
    </source>
</evidence>
<feature type="compositionally biased region" description="Basic and acidic residues" evidence="1">
    <location>
        <begin position="113"/>
        <end position="122"/>
    </location>
</feature>
<dbReference type="EMBL" id="CAJGYM010000010">
    <property type="protein sequence ID" value="CAD6189297.1"/>
    <property type="molecule type" value="Genomic_DNA"/>
</dbReference>
<reference evidence="2" key="1">
    <citation type="submission" date="2020-10" db="EMBL/GenBank/DDBJ databases">
        <authorList>
            <person name="Kikuchi T."/>
        </authorList>
    </citation>
    <scope>NUCLEOTIDE SEQUENCE</scope>
    <source>
        <strain evidence="2">NKZ352</strain>
    </source>
</reference>
<keyword evidence="3" id="KW-1185">Reference proteome</keyword>
<proteinExistence type="predicted"/>
<evidence type="ECO:0000313" key="3">
    <source>
        <dbReference type="Proteomes" id="UP000835052"/>
    </source>
</evidence>
<dbReference type="AlphaFoldDB" id="A0A8S1H1P2"/>
<name>A0A8S1H1P2_9PELO</name>
<feature type="region of interest" description="Disordered" evidence="1">
    <location>
        <begin position="1"/>
        <end position="88"/>
    </location>
</feature>
<dbReference type="Proteomes" id="UP000835052">
    <property type="component" value="Unassembled WGS sequence"/>
</dbReference>
<accession>A0A8S1H1P2</accession>